<dbReference type="SUPFAM" id="SSF110069">
    <property type="entry name" value="ApaG-like"/>
    <property type="match status" value="1"/>
</dbReference>
<dbReference type="PANTHER" id="PTHR47191">
    <property type="entry name" value="OS05G0170800 PROTEIN"/>
    <property type="match status" value="1"/>
</dbReference>
<dbReference type="InterPro" id="IPR050718">
    <property type="entry name" value="ApaG-like"/>
</dbReference>
<feature type="non-terminal residue" evidence="2">
    <location>
        <position position="106"/>
    </location>
</feature>
<gene>
    <name evidence="2" type="ORF">METZ01_LOCUS356801</name>
</gene>
<evidence type="ECO:0000259" key="1">
    <source>
        <dbReference type="PROSITE" id="PS51087"/>
    </source>
</evidence>
<evidence type="ECO:0000313" key="2">
    <source>
        <dbReference type="EMBL" id="SVD03947.1"/>
    </source>
</evidence>
<dbReference type="EMBL" id="UINC01125839">
    <property type="protein sequence ID" value="SVD03947.1"/>
    <property type="molecule type" value="Genomic_DNA"/>
</dbReference>
<organism evidence="2">
    <name type="scientific">marine metagenome</name>
    <dbReference type="NCBI Taxonomy" id="408172"/>
    <lineage>
        <taxon>unclassified sequences</taxon>
        <taxon>metagenomes</taxon>
        <taxon>ecological metagenomes</taxon>
    </lineage>
</organism>
<sequence>MTRVVAVTHDFHVSAVSRYIPERSNRNIPVFFFAYWVSITNKGNKPAQLLNRYWHITDADGRINEVNGEGIVGEQPHFQPGQNFEYNSFCPLPTEFGFMQGHYDMV</sequence>
<dbReference type="NCBIfam" id="NF003967">
    <property type="entry name" value="PRK05461.1"/>
    <property type="match status" value="1"/>
</dbReference>
<dbReference type="AlphaFoldDB" id="A0A382S3X0"/>
<dbReference type="PROSITE" id="PS51087">
    <property type="entry name" value="APAG"/>
    <property type="match status" value="1"/>
</dbReference>
<dbReference type="Gene3D" id="2.60.40.1470">
    <property type="entry name" value="ApaG domain"/>
    <property type="match status" value="1"/>
</dbReference>
<accession>A0A382S3X0</accession>
<dbReference type="Pfam" id="PF04379">
    <property type="entry name" value="DUF525"/>
    <property type="match status" value="1"/>
</dbReference>
<proteinExistence type="predicted"/>
<feature type="domain" description="ApaG" evidence="1">
    <location>
        <begin position="5"/>
        <end position="106"/>
    </location>
</feature>
<name>A0A382S3X0_9ZZZZ</name>
<dbReference type="PANTHER" id="PTHR47191:SF2">
    <property type="entry name" value="OS05G0170800 PROTEIN"/>
    <property type="match status" value="1"/>
</dbReference>
<protein>
    <recommendedName>
        <fullName evidence="1">ApaG domain-containing protein</fullName>
    </recommendedName>
</protein>
<dbReference type="InterPro" id="IPR036767">
    <property type="entry name" value="ApaG_sf"/>
</dbReference>
<reference evidence="2" key="1">
    <citation type="submission" date="2018-05" db="EMBL/GenBank/DDBJ databases">
        <authorList>
            <person name="Lanie J.A."/>
            <person name="Ng W.-L."/>
            <person name="Kazmierczak K.M."/>
            <person name="Andrzejewski T.M."/>
            <person name="Davidsen T.M."/>
            <person name="Wayne K.J."/>
            <person name="Tettelin H."/>
            <person name="Glass J.I."/>
            <person name="Rusch D."/>
            <person name="Podicherti R."/>
            <person name="Tsui H.-C.T."/>
            <person name="Winkler M.E."/>
        </authorList>
    </citation>
    <scope>NUCLEOTIDE SEQUENCE</scope>
</reference>
<dbReference type="InterPro" id="IPR007474">
    <property type="entry name" value="ApaG_domain"/>
</dbReference>